<dbReference type="PANTHER" id="PTHR43918">
    <property type="entry name" value="ACETYLCHOLINESTERASE"/>
    <property type="match status" value="1"/>
</dbReference>
<dbReference type="GO" id="GO:0052689">
    <property type="term" value="F:carboxylic ester hydrolase activity"/>
    <property type="evidence" value="ECO:0007669"/>
    <property type="project" value="UniProtKB-KW"/>
</dbReference>
<evidence type="ECO:0000256" key="1">
    <source>
        <dbReference type="ARBA" id="ARBA00005964"/>
    </source>
</evidence>
<sequence length="602" mass="64564">MSKSTYTHILQTLFLLSIFIIAISAQTLSVTVSNGTIFGSFCSSPFVNVVAYLGIPFAQPPVGTLRWNAPISYNSTYPNGTINATTFAPSCYQFGSFATEPPPYSEDCLHLNVWAPANATQNSSLPVKVWIYGGNGYEGSSSDPLYNGCGIATDAIVVSMNYRLGPLGWLTLGAPLNFTGNYGVLDVLMALQWVQENIASFGGNKVFIISLNLITNGMTKREIFRESSTVLLFGQATGGLLAHILSTLPQAKGLFSSVISESGSGRILTTSEQQIANGNQFVQALGCFNASDVAGCLRMQTPDQIIQATPTLPSILLYLPTQFYAHVDGSIIPVQPLATSPKVPFMAGTCTMEGILFAFQSFTNPLNVTSVDYNNYLNTTFGAALVSNISAVYPVSMFNSTAAPALYAIAAVLTDAEYACPTRRALKTSLTTQLGTYTYLWNHVPSCPWVPGITTDLLSYLGATHTSELPFVFGETLGLPQPNGTCNLSASEQILSTEMMTAWQSMSINGYPTLANGSKWLDWSQGGQGVLVNVSLTFSTINRTQCDFWDAIQTVTTTTTTTTNNTTLMTSSITVVKISSAASYDGSTTGFILATFFILLRI</sequence>
<dbReference type="SUPFAM" id="SSF53474">
    <property type="entry name" value="alpha/beta-Hydrolases"/>
    <property type="match status" value="1"/>
</dbReference>
<proteinExistence type="inferred from homology"/>
<comment type="caution">
    <text evidence="6">The sequence shown here is derived from an EMBL/GenBank/DDBJ whole genome shotgun (WGS) entry which is preliminary data.</text>
</comment>
<keyword evidence="3" id="KW-0378">Hydrolase</keyword>
<keyword evidence="2" id="KW-0719">Serine esterase</keyword>
<feature type="chain" id="PRO_5033007185" description="Carboxylesterase type B domain-containing protein" evidence="4">
    <location>
        <begin position="26"/>
        <end position="602"/>
    </location>
</feature>
<dbReference type="Gene3D" id="3.40.50.1820">
    <property type="entry name" value="alpha/beta hydrolase"/>
    <property type="match status" value="1"/>
</dbReference>
<dbReference type="InterPro" id="IPR002018">
    <property type="entry name" value="CarbesteraseB"/>
</dbReference>
<dbReference type="PANTHER" id="PTHR43918:SF4">
    <property type="entry name" value="CARBOXYLIC ESTER HYDROLASE"/>
    <property type="match status" value="1"/>
</dbReference>
<evidence type="ECO:0000259" key="5">
    <source>
        <dbReference type="Pfam" id="PF00135"/>
    </source>
</evidence>
<dbReference type="InterPro" id="IPR050654">
    <property type="entry name" value="AChE-related_enzymes"/>
</dbReference>
<gene>
    <name evidence="6" type="ORF">OKA104_LOCUS30661</name>
</gene>
<evidence type="ECO:0000256" key="3">
    <source>
        <dbReference type="ARBA" id="ARBA00022801"/>
    </source>
</evidence>
<feature type="domain" description="Carboxylesterase type B" evidence="5">
    <location>
        <begin position="28"/>
        <end position="205"/>
    </location>
</feature>
<comment type="similarity">
    <text evidence="1">Belongs to the type-B carboxylesterase/lipase family.</text>
</comment>
<evidence type="ECO:0000313" key="7">
    <source>
        <dbReference type="Proteomes" id="UP000663881"/>
    </source>
</evidence>
<reference evidence="6" key="1">
    <citation type="submission" date="2021-02" db="EMBL/GenBank/DDBJ databases">
        <authorList>
            <person name="Nowell W R."/>
        </authorList>
    </citation>
    <scope>NUCLEOTIDE SEQUENCE</scope>
</reference>
<feature type="domain" description="Carboxylesterase type B" evidence="5">
    <location>
        <begin position="228"/>
        <end position="549"/>
    </location>
</feature>
<accession>A0A819PKH0</accession>
<dbReference type="EMBL" id="CAJOAY010003325">
    <property type="protein sequence ID" value="CAF4015867.1"/>
    <property type="molecule type" value="Genomic_DNA"/>
</dbReference>
<protein>
    <recommendedName>
        <fullName evidence="5">Carboxylesterase type B domain-containing protein</fullName>
    </recommendedName>
</protein>
<name>A0A819PKH0_9BILA</name>
<evidence type="ECO:0000313" key="6">
    <source>
        <dbReference type="EMBL" id="CAF4015867.1"/>
    </source>
</evidence>
<evidence type="ECO:0000256" key="4">
    <source>
        <dbReference type="SAM" id="SignalP"/>
    </source>
</evidence>
<dbReference type="AlphaFoldDB" id="A0A819PKH0"/>
<dbReference type="Pfam" id="PF00135">
    <property type="entry name" value="COesterase"/>
    <property type="match status" value="2"/>
</dbReference>
<dbReference type="Proteomes" id="UP000663881">
    <property type="component" value="Unassembled WGS sequence"/>
</dbReference>
<evidence type="ECO:0000256" key="2">
    <source>
        <dbReference type="ARBA" id="ARBA00022487"/>
    </source>
</evidence>
<feature type="signal peptide" evidence="4">
    <location>
        <begin position="1"/>
        <end position="25"/>
    </location>
</feature>
<keyword evidence="4" id="KW-0732">Signal</keyword>
<organism evidence="6 7">
    <name type="scientific">Adineta steineri</name>
    <dbReference type="NCBI Taxonomy" id="433720"/>
    <lineage>
        <taxon>Eukaryota</taxon>
        <taxon>Metazoa</taxon>
        <taxon>Spiralia</taxon>
        <taxon>Gnathifera</taxon>
        <taxon>Rotifera</taxon>
        <taxon>Eurotatoria</taxon>
        <taxon>Bdelloidea</taxon>
        <taxon>Adinetida</taxon>
        <taxon>Adinetidae</taxon>
        <taxon>Adineta</taxon>
    </lineage>
</organism>
<dbReference type="InterPro" id="IPR029058">
    <property type="entry name" value="AB_hydrolase_fold"/>
</dbReference>